<organism evidence="2 3">
    <name type="scientific">Caerostris extrusa</name>
    <name type="common">Bark spider</name>
    <name type="synonym">Caerostris bankana</name>
    <dbReference type="NCBI Taxonomy" id="172846"/>
    <lineage>
        <taxon>Eukaryota</taxon>
        <taxon>Metazoa</taxon>
        <taxon>Ecdysozoa</taxon>
        <taxon>Arthropoda</taxon>
        <taxon>Chelicerata</taxon>
        <taxon>Arachnida</taxon>
        <taxon>Araneae</taxon>
        <taxon>Araneomorphae</taxon>
        <taxon>Entelegynae</taxon>
        <taxon>Araneoidea</taxon>
        <taxon>Araneidae</taxon>
        <taxon>Caerostris</taxon>
    </lineage>
</organism>
<keyword evidence="3" id="KW-1185">Reference proteome</keyword>
<comment type="caution">
    <text evidence="2">The sequence shown here is derived from an EMBL/GenBank/DDBJ whole genome shotgun (WGS) entry which is preliminary data.</text>
</comment>
<dbReference type="AlphaFoldDB" id="A0AAV4YA18"/>
<feature type="region of interest" description="Disordered" evidence="1">
    <location>
        <begin position="35"/>
        <end position="105"/>
    </location>
</feature>
<accession>A0AAV4YA18</accession>
<gene>
    <name evidence="2" type="primary">AVEN_207617_1</name>
    <name evidence="2" type="ORF">CEXT_163071</name>
</gene>
<dbReference type="EMBL" id="BPLR01018932">
    <property type="protein sequence ID" value="GIZ03290.1"/>
    <property type="molecule type" value="Genomic_DNA"/>
</dbReference>
<evidence type="ECO:0000313" key="3">
    <source>
        <dbReference type="Proteomes" id="UP001054945"/>
    </source>
</evidence>
<sequence>MKNLRLVTIKMKGNISGITNQVPEIFPNFEDLKRRTDTQIHSNPKSSSSLSYNCMLNNTEENRQQSQANTSSVPEHGNISMPGSPSISKFKYKGTKGFGRPARTGYKREDEKLKISLILMKMEPRT</sequence>
<protein>
    <submittedName>
        <fullName evidence="2">Uncharacterized protein</fullName>
    </submittedName>
</protein>
<evidence type="ECO:0000256" key="1">
    <source>
        <dbReference type="SAM" id="MobiDB-lite"/>
    </source>
</evidence>
<evidence type="ECO:0000313" key="2">
    <source>
        <dbReference type="EMBL" id="GIZ03290.1"/>
    </source>
</evidence>
<feature type="compositionally biased region" description="Polar residues" evidence="1">
    <location>
        <begin position="52"/>
        <end position="73"/>
    </location>
</feature>
<proteinExistence type="predicted"/>
<name>A0AAV4YA18_CAEEX</name>
<dbReference type="Proteomes" id="UP001054945">
    <property type="component" value="Unassembled WGS sequence"/>
</dbReference>
<reference evidence="2 3" key="1">
    <citation type="submission" date="2021-06" db="EMBL/GenBank/DDBJ databases">
        <title>Caerostris extrusa draft genome.</title>
        <authorList>
            <person name="Kono N."/>
            <person name="Arakawa K."/>
        </authorList>
    </citation>
    <scope>NUCLEOTIDE SEQUENCE [LARGE SCALE GENOMIC DNA]</scope>
</reference>